<evidence type="ECO:0000313" key="3">
    <source>
        <dbReference type="Proteomes" id="UP000229370"/>
    </source>
</evidence>
<dbReference type="CDD" id="cd00475">
    <property type="entry name" value="Cis_IPPS"/>
    <property type="match status" value="1"/>
</dbReference>
<accession>A0A2M8GMR4</accession>
<dbReference type="GO" id="GO:0045547">
    <property type="term" value="F:ditrans,polycis-polyprenyl diphosphate synthase [(2E,6E)-farnesyl diphosphate specific] activity"/>
    <property type="evidence" value="ECO:0007669"/>
    <property type="project" value="TreeGrafter"/>
</dbReference>
<dbReference type="GO" id="GO:0016094">
    <property type="term" value="P:polyprenol biosynthetic process"/>
    <property type="evidence" value="ECO:0007669"/>
    <property type="project" value="TreeGrafter"/>
</dbReference>
<dbReference type="InterPro" id="IPR036424">
    <property type="entry name" value="UPP_synth-like_sf"/>
</dbReference>
<dbReference type="Gene3D" id="3.40.1180.10">
    <property type="entry name" value="Decaprenyl diphosphate synthase-like"/>
    <property type="match status" value="1"/>
</dbReference>
<comment type="caution">
    <text evidence="2">The sequence shown here is derived from an EMBL/GenBank/DDBJ whole genome shotgun (WGS) entry which is preliminary data.</text>
</comment>
<dbReference type="SUPFAM" id="SSF64005">
    <property type="entry name" value="Undecaprenyl diphosphate synthase"/>
    <property type="match status" value="1"/>
</dbReference>
<proteinExistence type="predicted"/>
<feature type="non-terminal residue" evidence="2">
    <location>
        <position position="191"/>
    </location>
</feature>
<sequence>MNNFCLPNHVAIIPDGNRRWAKERGLPTLVGHQKGFQRAIDIGKKARQMGIKILTLWAFSTENWQRSKEEVGYLMGIYKRLIDKYLKEALKEQMRIVHLGRKDRIDDVLRKKIDAAEEKTKNFNKYYLAIALDYGGRDEVLRCAQQIQSSKFKGQNLTKKVFENFLDTKDLPYPNPDLIIRPGGENRLSGF</sequence>
<dbReference type="PANTHER" id="PTHR10291:SF0">
    <property type="entry name" value="DEHYDRODOLICHYL DIPHOSPHATE SYNTHASE 2"/>
    <property type="match status" value="1"/>
</dbReference>
<dbReference type="PANTHER" id="PTHR10291">
    <property type="entry name" value="DEHYDRODOLICHYL DIPHOSPHATE SYNTHASE FAMILY MEMBER"/>
    <property type="match status" value="1"/>
</dbReference>
<dbReference type="AlphaFoldDB" id="A0A2M8GMR4"/>
<dbReference type="NCBIfam" id="TIGR00055">
    <property type="entry name" value="uppS"/>
    <property type="match status" value="1"/>
</dbReference>
<dbReference type="EMBL" id="PFQK01000048">
    <property type="protein sequence ID" value="PJC81835.1"/>
    <property type="molecule type" value="Genomic_DNA"/>
</dbReference>
<name>A0A2M8GMR4_9BACT</name>
<dbReference type="Proteomes" id="UP000229370">
    <property type="component" value="Unassembled WGS sequence"/>
</dbReference>
<dbReference type="Pfam" id="PF01255">
    <property type="entry name" value="Prenyltransf"/>
    <property type="match status" value="1"/>
</dbReference>
<organism evidence="2 3">
    <name type="scientific">Candidatus Roizmanbacteria bacterium CG_4_8_14_3_um_filter_36_10</name>
    <dbReference type="NCBI Taxonomy" id="1974834"/>
    <lineage>
        <taxon>Bacteria</taxon>
        <taxon>Candidatus Roizmaniibacteriota</taxon>
    </lineage>
</organism>
<reference evidence="3" key="1">
    <citation type="submission" date="2017-09" db="EMBL/GenBank/DDBJ databases">
        <title>Depth-based differentiation of microbial function through sediment-hosted aquifers and enrichment of novel symbionts in the deep terrestrial subsurface.</title>
        <authorList>
            <person name="Probst A.J."/>
            <person name="Ladd B."/>
            <person name="Jarett J.K."/>
            <person name="Geller-Mcgrath D.E."/>
            <person name="Sieber C.M.K."/>
            <person name="Emerson J.B."/>
            <person name="Anantharaman K."/>
            <person name="Thomas B.C."/>
            <person name="Malmstrom R."/>
            <person name="Stieglmeier M."/>
            <person name="Klingl A."/>
            <person name="Woyke T."/>
            <person name="Ryan C.M."/>
            <person name="Banfield J.F."/>
        </authorList>
    </citation>
    <scope>NUCLEOTIDE SEQUENCE [LARGE SCALE GENOMIC DNA]</scope>
</reference>
<keyword evidence="1 2" id="KW-0808">Transferase</keyword>
<dbReference type="InterPro" id="IPR001441">
    <property type="entry name" value="UPP_synth-like"/>
</dbReference>
<gene>
    <name evidence="2" type="primary">uppS</name>
    <name evidence="2" type="ORF">CO007_02630</name>
</gene>
<evidence type="ECO:0000313" key="2">
    <source>
        <dbReference type="EMBL" id="PJC81835.1"/>
    </source>
</evidence>
<protein>
    <submittedName>
        <fullName evidence="2">Di-trans,poly-cis-decaprenylcistransferase</fullName>
    </submittedName>
</protein>
<evidence type="ECO:0000256" key="1">
    <source>
        <dbReference type="ARBA" id="ARBA00022679"/>
    </source>
</evidence>